<dbReference type="CDD" id="cd07383">
    <property type="entry name" value="MPP_Dcr2"/>
    <property type="match status" value="1"/>
</dbReference>
<dbReference type="STRING" id="559295.C5DJB3"/>
<dbReference type="Pfam" id="PF00149">
    <property type="entry name" value="Metallophos"/>
    <property type="match status" value="1"/>
</dbReference>
<dbReference type="GO" id="GO:0004721">
    <property type="term" value="F:phosphoprotein phosphatase activity"/>
    <property type="evidence" value="ECO:0007669"/>
    <property type="project" value="TreeGrafter"/>
</dbReference>
<dbReference type="InterPro" id="IPR004843">
    <property type="entry name" value="Calcineurin-like_PHP"/>
</dbReference>
<feature type="domain" description="Calcineurin-like phosphoesterase" evidence="1">
    <location>
        <begin position="273"/>
        <end position="453"/>
    </location>
</feature>
<dbReference type="RefSeq" id="XP_002554839.1">
    <property type="nucleotide sequence ID" value="XM_002554793.1"/>
</dbReference>
<dbReference type="PANTHER" id="PTHR32440:SF0">
    <property type="entry name" value="PHOSPHATASE DCR2-RELATED"/>
    <property type="match status" value="1"/>
</dbReference>
<protein>
    <submittedName>
        <fullName evidence="2">KLTH0F15026p</fullName>
    </submittedName>
</protein>
<name>C5DJB3_LACTC</name>
<sequence>MAPSSLKRRRMLHNAVRKILIPVFILFCLATCIPVKTHFANIFQPPTKLEGYTGGLIDDVRFLKCFRWYKDCDVILEKRGRNGEFVPWMRVRKELDEEKLYSVDSGLFYRSYLYVHPCDGNKDCVSDLAIAKDRSSIPMQVLQDINAKIQSKDSSMFHGHEHHKTFWTRIFGGRRERLSLQGEDWHYRRHGIWCKYSSSNKIDEGQSITNLQIFLGSGFVDPRPMWKTAIHEMDHRNSESPTPISISIQKYDKSMDSRFVTENGILNADDGKFKILQVSDLHVSNAIERCESHLCTNEWKTQRFISRIIELETPDLVVFTGDFINGPETTDYQTAILKATECVISAKIPWAMTWGTLDYSKYASERDIFNFIKSLPYNLNYLHAKQVQDASLITTTFALQLKRDNEIFGVVYILDSTNPENAVDFLKTAYENASKNSDRDTLYSLAFQHAPIPEYRPSGSFPIIGSYNDKSPLDVPQVGIRKALDDFKIHAFSCGQEHGNDCCLQSSDSNSNKDVWLCYGGHAGVVGRYSPEDSASSVRLFRIDDSLKEITTWKRNSREPDSVYDYQFLFKDNP</sequence>
<dbReference type="PANTHER" id="PTHR32440">
    <property type="entry name" value="PHOSPHATASE DCR2-RELATED-RELATED"/>
    <property type="match status" value="1"/>
</dbReference>
<dbReference type="FunCoup" id="C5DJB3">
    <property type="interactions" value="108"/>
</dbReference>
<dbReference type="GeneID" id="8293068"/>
<dbReference type="OrthoDB" id="783096at2759"/>
<dbReference type="HOGENOM" id="CLU_033929_0_0_1"/>
<dbReference type="KEGG" id="lth:KLTH0F15026g"/>
<gene>
    <name evidence="2" type="ordered locus">KLTH0F15026g</name>
</gene>
<proteinExistence type="predicted"/>
<evidence type="ECO:0000313" key="3">
    <source>
        <dbReference type="Proteomes" id="UP000002036"/>
    </source>
</evidence>
<reference evidence="2 3" key="1">
    <citation type="journal article" date="2009" name="Genome Res.">
        <title>Comparative genomics of protoploid Saccharomycetaceae.</title>
        <authorList>
            <consortium name="The Genolevures Consortium"/>
            <person name="Souciet J.-L."/>
            <person name="Dujon B."/>
            <person name="Gaillardin C."/>
            <person name="Johnston M."/>
            <person name="Baret P.V."/>
            <person name="Cliften P."/>
            <person name="Sherman D.J."/>
            <person name="Weissenbach J."/>
            <person name="Westhof E."/>
            <person name="Wincker P."/>
            <person name="Jubin C."/>
            <person name="Poulain J."/>
            <person name="Barbe V."/>
            <person name="Segurens B."/>
            <person name="Artiguenave F."/>
            <person name="Anthouard V."/>
            <person name="Vacherie B."/>
            <person name="Val M.-E."/>
            <person name="Fulton R.S."/>
            <person name="Minx P."/>
            <person name="Wilson R."/>
            <person name="Durrens P."/>
            <person name="Jean G."/>
            <person name="Marck C."/>
            <person name="Martin T."/>
            <person name="Nikolski M."/>
            <person name="Rolland T."/>
            <person name="Seret M.-L."/>
            <person name="Casaregola S."/>
            <person name="Despons L."/>
            <person name="Fairhead C."/>
            <person name="Fischer G."/>
            <person name="Lafontaine I."/>
            <person name="Leh V."/>
            <person name="Lemaire M."/>
            <person name="de Montigny J."/>
            <person name="Neuveglise C."/>
            <person name="Thierry A."/>
            <person name="Blanc-Lenfle I."/>
            <person name="Bleykasten C."/>
            <person name="Diffels J."/>
            <person name="Fritsch E."/>
            <person name="Frangeul L."/>
            <person name="Goeffon A."/>
            <person name="Jauniaux N."/>
            <person name="Kachouri-Lafond R."/>
            <person name="Payen C."/>
            <person name="Potier S."/>
            <person name="Pribylova L."/>
            <person name="Ozanne C."/>
            <person name="Richard G.-F."/>
            <person name="Sacerdot C."/>
            <person name="Straub M.-L."/>
            <person name="Talla E."/>
        </authorList>
    </citation>
    <scope>NUCLEOTIDE SEQUENCE [LARGE SCALE GENOMIC DNA]</scope>
    <source>
        <strain evidence="3">ATCC 56472 / CBS 6340 / NRRL Y-8284</strain>
    </source>
</reference>
<dbReference type="Gene3D" id="3.60.21.10">
    <property type="match status" value="1"/>
</dbReference>
<dbReference type="AlphaFoldDB" id="C5DJB3"/>
<dbReference type="OMA" id="HEHGNDC"/>
<dbReference type="EMBL" id="CU928170">
    <property type="protein sequence ID" value="CAR24402.1"/>
    <property type="molecule type" value="Genomic_DNA"/>
</dbReference>
<accession>C5DJB3</accession>
<evidence type="ECO:0000259" key="1">
    <source>
        <dbReference type="Pfam" id="PF00149"/>
    </source>
</evidence>
<keyword evidence="3" id="KW-1185">Reference proteome</keyword>
<dbReference type="SUPFAM" id="SSF56300">
    <property type="entry name" value="Metallo-dependent phosphatases"/>
    <property type="match status" value="1"/>
</dbReference>
<dbReference type="InterPro" id="IPR029052">
    <property type="entry name" value="Metallo-depent_PP-like"/>
</dbReference>
<dbReference type="eggNOG" id="KOG1432">
    <property type="taxonomic scope" value="Eukaryota"/>
</dbReference>
<evidence type="ECO:0000313" key="2">
    <source>
        <dbReference type="EMBL" id="CAR24402.1"/>
    </source>
</evidence>
<dbReference type="InParanoid" id="C5DJB3"/>
<dbReference type="Proteomes" id="UP000002036">
    <property type="component" value="Chromosome F"/>
</dbReference>
<dbReference type="GO" id="GO:0005737">
    <property type="term" value="C:cytoplasm"/>
    <property type="evidence" value="ECO:0007669"/>
    <property type="project" value="TreeGrafter"/>
</dbReference>
<organism evidence="2 3">
    <name type="scientific">Lachancea thermotolerans (strain ATCC 56472 / CBS 6340 / NRRL Y-8284)</name>
    <name type="common">Yeast</name>
    <name type="synonym">Kluyveromyces thermotolerans</name>
    <dbReference type="NCBI Taxonomy" id="559295"/>
    <lineage>
        <taxon>Eukaryota</taxon>
        <taxon>Fungi</taxon>
        <taxon>Dikarya</taxon>
        <taxon>Ascomycota</taxon>
        <taxon>Saccharomycotina</taxon>
        <taxon>Saccharomycetes</taxon>
        <taxon>Saccharomycetales</taxon>
        <taxon>Saccharomycetaceae</taxon>
        <taxon>Lachancea</taxon>
    </lineage>
</organism>